<dbReference type="InterPro" id="IPR036388">
    <property type="entry name" value="WH-like_DNA-bd_sf"/>
</dbReference>
<dbReference type="GO" id="GO:0003677">
    <property type="term" value="F:DNA binding"/>
    <property type="evidence" value="ECO:0007669"/>
    <property type="project" value="UniProtKB-KW"/>
</dbReference>
<feature type="domain" description="RNA polymerase sigma factor 70 region 4 type 2" evidence="5">
    <location>
        <begin position="77"/>
        <end position="121"/>
    </location>
</feature>
<accession>A0A6I2RH06</accession>
<evidence type="ECO:0000313" key="7">
    <source>
        <dbReference type="Proteomes" id="UP000429811"/>
    </source>
</evidence>
<dbReference type="GO" id="GO:0016987">
    <property type="term" value="F:sigma factor activity"/>
    <property type="evidence" value="ECO:0007669"/>
    <property type="project" value="UniProtKB-KW"/>
</dbReference>
<keyword evidence="3" id="KW-0238">DNA-binding</keyword>
<dbReference type="PANTHER" id="PTHR43133">
    <property type="entry name" value="RNA POLYMERASE ECF-TYPE SIGMA FACTO"/>
    <property type="match status" value="1"/>
</dbReference>
<dbReference type="InterPro" id="IPR039425">
    <property type="entry name" value="RNA_pol_sigma-70-like"/>
</dbReference>
<keyword evidence="2" id="KW-0731">Sigma factor</keyword>
<dbReference type="RefSeq" id="WP_154250456.1">
    <property type="nucleotide sequence ID" value="NZ_JADMVC010000021.1"/>
</dbReference>
<evidence type="ECO:0000256" key="3">
    <source>
        <dbReference type="ARBA" id="ARBA00023125"/>
    </source>
</evidence>
<evidence type="ECO:0000259" key="5">
    <source>
        <dbReference type="Pfam" id="PF08281"/>
    </source>
</evidence>
<dbReference type="Proteomes" id="UP000429811">
    <property type="component" value="Unassembled WGS sequence"/>
</dbReference>
<name>A0A6I2RH06_FLAPL</name>
<reference evidence="6 7" key="1">
    <citation type="journal article" date="2019" name="Nat. Med.">
        <title>A library of human gut bacterial isolates paired with longitudinal multiomics data enables mechanistic microbiome research.</title>
        <authorList>
            <person name="Poyet M."/>
            <person name="Groussin M."/>
            <person name="Gibbons S.M."/>
            <person name="Avila-Pacheco J."/>
            <person name="Jiang X."/>
            <person name="Kearney S.M."/>
            <person name="Perrotta A.R."/>
            <person name="Berdy B."/>
            <person name="Zhao S."/>
            <person name="Lieberman T.D."/>
            <person name="Swanson P.K."/>
            <person name="Smith M."/>
            <person name="Roesemann S."/>
            <person name="Alexander J.E."/>
            <person name="Rich S.A."/>
            <person name="Livny J."/>
            <person name="Vlamakis H."/>
            <person name="Clish C."/>
            <person name="Bullock K."/>
            <person name="Deik A."/>
            <person name="Scott J."/>
            <person name="Pierce K.A."/>
            <person name="Xavier R.J."/>
            <person name="Alm E.J."/>
        </authorList>
    </citation>
    <scope>NUCLEOTIDE SEQUENCE [LARGE SCALE GENOMIC DNA]</scope>
    <source>
        <strain evidence="6 7">BIOML-A5</strain>
    </source>
</reference>
<dbReference type="InterPro" id="IPR013324">
    <property type="entry name" value="RNA_pol_sigma_r3/r4-like"/>
</dbReference>
<dbReference type="SUPFAM" id="SSF88659">
    <property type="entry name" value="Sigma3 and sigma4 domains of RNA polymerase sigma factors"/>
    <property type="match status" value="1"/>
</dbReference>
<protein>
    <recommendedName>
        <fullName evidence="5">RNA polymerase sigma factor 70 region 4 type 2 domain-containing protein</fullName>
    </recommendedName>
</protein>
<dbReference type="EMBL" id="WKPO01000011">
    <property type="protein sequence ID" value="MSB49006.1"/>
    <property type="molecule type" value="Genomic_DNA"/>
</dbReference>
<evidence type="ECO:0000256" key="2">
    <source>
        <dbReference type="ARBA" id="ARBA00023082"/>
    </source>
</evidence>
<dbReference type="Gene3D" id="1.10.10.10">
    <property type="entry name" value="Winged helix-like DNA-binding domain superfamily/Winged helix DNA-binding domain"/>
    <property type="match status" value="1"/>
</dbReference>
<dbReference type="PANTHER" id="PTHR43133:SF8">
    <property type="entry name" value="RNA POLYMERASE SIGMA FACTOR HI_1459-RELATED"/>
    <property type="match status" value="1"/>
</dbReference>
<dbReference type="AlphaFoldDB" id="A0A6I2RH06"/>
<evidence type="ECO:0000256" key="4">
    <source>
        <dbReference type="ARBA" id="ARBA00023163"/>
    </source>
</evidence>
<evidence type="ECO:0000313" key="6">
    <source>
        <dbReference type="EMBL" id="MSB49006.1"/>
    </source>
</evidence>
<keyword evidence="1" id="KW-0805">Transcription regulation</keyword>
<gene>
    <name evidence="6" type="ORF">GKE90_09875</name>
</gene>
<evidence type="ECO:0000256" key="1">
    <source>
        <dbReference type="ARBA" id="ARBA00023015"/>
    </source>
</evidence>
<proteinExistence type="predicted"/>
<comment type="caution">
    <text evidence="6">The sequence shown here is derived from an EMBL/GenBank/DDBJ whole genome shotgun (WGS) entry which is preliminary data.</text>
</comment>
<dbReference type="GO" id="GO:0006352">
    <property type="term" value="P:DNA-templated transcription initiation"/>
    <property type="evidence" value="ECO:0007669"/>
    <property type="project" value="InterPro"/>
</dbReference>
<sequence length="142" mass="16829">MSMEQNKEHAFDAFCKRVVKNEAVNIQLEYSRQEQQEVVFSDLTPEERRQLQYIDTYAPERRVFRLFGMDMEISDGNLGRALDAVSKERRDIVLLAYLLGMTDVEIAKRLGLNRSTVQYRRTSTLEQLRKIMEENGYEYHKQ</sequence>
<dbReference type="InterPro" id="IPR013249">
    <property type="entry name" value="RNA_pol_sigma70_r4_t2"/>
</dbReference>
<organism evidence="6 7">
    <name type="scientific">Flavonifractor plautii</name>
    <name type="common">Fusobacterium plautii</name>
    <dbReference type="NCBI Taxonomy" id="292800"/>
    <lineage>
        <taxon>Bacteria</taxon>
        <taxon>Bacillati</taxon>
        <taxon>Bacillota</taxon>
        <taxon>Clostridia</taxon>
        <taxon>Eubacteriales</taxon>
        <taxon>Oscillospiraceae</taxon>
        <taxon>Flavonifractor</taxon>
    </lineage>
</organism>
<dbReference type="Pfam" id="PF08281">
    <property type="entry name" value="Sigma70_r4_2"/>
    <property type="match status" value="1"/>
</dbReference>
<keyword evidence="4" id="KW-0804">Transcription</keyword>